<sequence length="251" mass="27904">MTLSYDCAFLALVLAALTEGAVFRPGNCGPRVYRGKRPIAEPSAILDYAADVNILLAWYQAADDARDEKNVKSLAARFAFARAYHKAAKANPALDREIAASMVSLSRIEAEKIPSTDEPSDAFGKLLTSVVLRAPMLPGGERRAAEWMFYNLGKWIYLIDAWDDREKDEKNGNYNPFLLANMSVEQAEFLLNITRGEAQKGYDLLTLNQSSGLLDNIMRLGLYHTQRRVLHGENGCQAENASPEKEKGDKE</sequence>
<dbReference type="AlphaFoldDB" id="A0A645GDQ0"/>
<gene>
    <name evidence="1" type="ORF">SDC9_171292</name>
</gene>
<dbReference type="InterPro" id="IPR043740">
    <property type="entry name" value="DUF5685"/>
</dbReference>
<dbReference type="Pfam" id="PF18937">
    <property type="entry name" value="DUF5685"/>
    <property type="match status" value="1"/>
</dbReference>
<dbReference type="EMBL" id="VSSQ01072539">
    <property type="protein sequence ID" value="MPN23899.1"/>
    <property type="molecule type" value="Genomic_DNA"/>
</dbReference>
<accession>A0A645GDQ0</accession>
<name>A0A645GDQ0_9ZZZZ</name>
<proteinExistence type="predicted"/>
<protein>
    <submittedName>
        <fullName evidence="1">Uncharacterized protein</fullName>
    </submittedName>
</protein>
<reference evidence="1" key="1">
    <citation type="submission" date="2019-08" db="EMBL/GenBank/DDBJ databases">
        <authorList>
            <person name="Kucharzyk K."/>
            <person name="Murdoch R.W."/>
            <person name="Higgins S."/>
            <person name="Loffler F."/>
        </authorList>
    </citation>
    <scope>NUCLEOTIDE SEQUENCE</scope>
</reference>
<organism evidence="1">
    <name type="scientific">bioreactor metagenome</name>
    <dbReference type="NCBI Taxonomy" id="1076179"/>
    <lineage>
        <taxon>unclassified sequences</taxon>
        <taxon>metagenomes</taxon>
        <taxon>ecological metagenomes</taxon>
    </lineage>
</organism>
<evidence type="ECO:0000313" key="1">
    <source>
        <dbReference type="EMBL" id="MPN23899.1"/>
    </source>
</evidence>
<comment type="caution">
    <text evidence="1">The sequence shown here is derived from an EMBL/GenBank/DDBJ whole genome shotgun (WGS) entry which is preliminary data.</text>
</comment>